<dbReference type="Proteomes" id="UP000588604">
    <property type="component" value="Unassembled WGS sequence"/>
</dbReference>
<accession>A0A841N0Z6</accession>
<dbReference type="RefSeq" id="WP_184497284.1">
    <property type="nucleotide sequence ID" value="NZ_JACIJO010000003.1"/>
</dbReference>
<gene>
    <name evidence="2" type="ORF">FHS59_003998</name>
</gene>
<dbReference type="Gene3D" id="2.120.10.30">
    <property type="entry name" value="TolB, C-terminal domain"/>
    <property type="match status" value="1"/>
</dbReference>
<feature type="signal peptide" evidence="1">
    <location>
        <begin position="1"/>
        <end position="21"/>
    </location>
</feature>
<evidence type="ECO:0000256" key="1">
    <source>
        <dbReference type="SAM" id="SignalP"/>
    </source>
</evidence>
<dbReference type="InterPro" id="IPR011042">
    <property type="entry name" value="6-blade_b-propeller_TolB-like"/>
</dbReference>
<keyword evidence="1" id="KW-0732">Signal</keyword>
<protein>
    <submittedName>
        <fullName evidence="2">Uncharacterized protein</fullName>
    </submittedName>
</protein>
<comment type="caution">
    <text evidence="2">The sequence shown here is derived from an EMBL/GenBank/DDBJ whole genome shotgun (WGS) entry which is preliminary data.</text>
</comment>
<name>A0A841N0Z6_9BACT</name>
<dbReference type="EMBL" id="JACIJO010000003">
    <property type="protein sequence ID" value="MBB6328355.1"/>
    <property type="molecule type" value="Genomic_DNA"/>
</dbReference>
<dbReference type="SUPFAM" id="SSF82171">
    <property type="entry name" value="DPP6 N-terminal domain-like"/>
    <property type="match status" value="1"/>
</dbReference>
<reference evidence="2 3" key="1">
    <citation type="submission" date="2020-08" db="EMBL/GenBank/DDBJ databases">
        <title>Genomic Encyclopedia of Type Strains, Phase IV (KMG-IV): sequencing the most valuable type-strain genomes for metagenomic binning, comparative biology and taxonomic classification.</title>
        <authorList>
            <person name="Goeker M."/>
        </authorList>
    </citation>
    <scope>NUCLEOTIDE SEQUENCE [LARGE SCALE GENOMIC DNA]</scope>
    <source>
        <strain evidence="2 3">DSM 102044</strain>
    </source>
</reference>
<dbReference type="AlphaFoldDB" id="A0A841N0Z6"/>
<organism evidence="2 3">
    <name type="scientific">Algoriphagus iocasae</name>
    <dbReference type="NCBI Taxonomy" id="1836499"/>
    <lineage>
        <taxon>Bacteria</taxon>
        <taxon>Pseudomonadati</taxon>
        <taxon>Bacteroidota</taxon>
        <taxon>Cytophagia</taxon>
        <taxon>Cytophagales</taxon>
        <taxon>Cyclobacteriaceae</taxon>
        <taxon>Algoriphagus</taxon>
    </lineage>
</organism>
<keyword evidence="3" id="KW-1185">Reference proteome</keyword>
<evidence type="ECO:0000313" key="3">
    <source>
        <dbReference type="Proteomes" id="UP000588604"/>
    </source>
</evidence>
<sequence length="297" mass="34119">MKILFSILLLNFTCLIGSALAQGGFDLWVVETSGKPGNLKIHPETAFALTDRPEYDNQPSFINEYQMVFSAADENENYDIIVYNFNSKKFTNMSRTSDRNENSPMITDCGMYISAVVSEPDKKQRIWLYPVSFEQAELLYDDIEPVGYYDWYNNKAAMFVLGEPNSLVYARGRNDIIDIDQEVARSINKRPKTSEITYLSTGEFRNVGDEKALTLKSYDIESGERAEYSFGLPGAEDFIWLDKNYLLMAKGNNIYKRKYTDINWELVGTIESETHQNISRMAYSEDLDVLVLAMERK</sequence>
<evidence type="ECO:0000313" key="2">
    <source>
        <dbReference type="EMBL" id="MBB6328355.1"/>
    </source>
</evidence>
<feature type="chain" id="PRO_5032729185" evidence="1">
    <location>
        <begin position="22"/>
        <end position="297"/>
    </location>
</feature>
<proteinExistence type="predicted"/>